<organism evidence="1 2">
    <name type="scientific">Allofrancisella guangzhouensis</name>
    <dbReference type="NCBI Taxonomy" id="594679"/>
    <lineage>
        <taxon>Bacteria</taxon>
        <taxon>Pseudomonadati</taxon>
        <taxon>Pseudomonadota</taxon>
        <taxon>Gammaproteobacteria</taxon>
        <taxon>Thiotrichales</taxon>
        <taxon>Francisellaceae</taxon>
        <taxon>Allofrancisella</taxon>
    </lineage>
</organism>
<dbReference type="STRING" id="594679.SD28_03245"/>
<dbReference type="RefSeq" id="WP_039124059.1">
    <property type="nucleotide sequence ID" value="NZ_CP010427.1"/>
</dbReference>
<evidence type="ECO:0000313" key="2">
    <source>
        <dbReference type="Proteomes" id="UP000031104"/>
    </source>
</evidence>
<evidence type="ECO:0000313" key="1">
    <source>
        <dbReference type="EMBL" id="AJC48725.1"/>
    </source>
</evidence>
<dbReference type="AlphaFoldDB" id="A0A0A8E3C3"/>
<dbReference type="EMBL" id="CP010427">
    <property type="protein sequence ID" value="AJC48725.1"/>
    <property type="molecule type" value="Genomic_DNA"/>
</dbReference>
<sequence length="148" mass="16460">MKRVLKQDAIVTFPADYINEEATVIVIKNLLNGIVAVVTDISPFHPVDHLWPDHSADSGELILGDKKFTITECLIVAFDQINEELLFDGGIKIRAIRCNQAGWLWVIPCGGTHSPVLKSCQVKVTLTQFTSESFEMKNQLMSGGNKFE</sequence>
<proteinExistence type="predicted"/>
<dbReference type="Proteomes" id="UP000031104">
    <property type="component" value="Chromosome"/>
</dbReference>
<dbReference type="HOGENOM" id="CLU_1756131_0_0_6"/>
<keyword evidence="2" id="KW-1185">Reference proteome</keyword>
<gene>
    <name evidence="1" type="ORF">SD28_03245</name>
</gene>
<name>A0A0A8E3C3_9GAMM</name>
<protein>
    <submittedName>
        <fullName evidence="1">Uncharacterized protein</fullName>
    </submittedName>
</protein>
<dbReference type="OrthoDB" id="6396444at2"/>
<dbReference type="KEGG" id="fgu:SD28_03245"/>
<accession>A0A0A8E3C3</accession>
<reference evidence="1 2" key="1">
    <citation type="submission" date="2014-12" db="EMBL/GenBank/DDBJ databases">
        <title>Complete genome sequence of Francisella guanzhouensis strain 08HL01032 isolated from air-conditioning system in China.</title>
        <authorList>
            <person name="Svensson D."/>
            <person name="Ohrman C."/>
            <person name="Backman S."/>
            <person name="Karlsson E."/>
            <person name="Nilsson E."/>
            <person name="Bystrom M."/>
            <person name="Larkeryd A."/>
            <person name="Stenberg P."/>
            <person name="Scholtz H.C."/>
            <person name="Forsman M."/>
            <person name="Sjodin A."/>
        </authorList>
    </citation>
    <scope>NUCLEOTIDE SEQUENCE [LARGE SCALE GENOMIC DNA]</scope>
    <source>
        <strain evidence="1 2">08HL01032</strain>
    </source>
</reference>